<dbReference type="SUPFAM" id="SSF51126">
    <property type="entry name" value="Pectin lyase-like"/>
    <property type="match status" value="1"/>
</dbReference>
<comment type="caution">
    <text evidence="2">The sequence shown here is derived from an EMBL/GenBank/DDBJ whole genome shotgun (WGS) entry which is preliminary data.</text>
</comment>
<accession>A0A1R1ERM7</accession>
<dbReference type="Pfam" id="PF12708">
    <property type="entry name" value="Pect-lyase_RHGA_epim"/>
    <property type="match status" value="1"/>
</dbReference>
<dbReference type="InterPro" id="IPR011050">
    <property type="entry name" value="Pectin_lyase_fold/virulence"/>
</dbReference>
<dbReference type="RefSeq" id="WP_076170368.1">
    <property type="nucleotide sequence ID" value="NZ_MRTP01000003.1"/>
</dbReference>
<feature type="domain" description="Rhamnogalacturonase A/B/Epimerase-like pectate lyase" evidence="1">
    <location>
        <begin position="42"/>
        <end position="144"/>
    </location>
</feature>
<sequence>MSSDKTKYLNYQLWNGKSEDLPKIVNNTIDNIDLELFERGLNVKSIGAKGDGVTDDTSSIEQALNLLYQYGGGKLIFPPGIYLVSRKLTFKDRNIIIQGSGHATIIKAITPMDRVIDYSGTNQFGHRGGGIMNIKIDANNFADYGIVIGYETGTVTGEYFHHIRIENAKKWGMVWDACQNNYFTLIDIEYCGGGLLMLNGAGNNKVDKSEFASIKKSYHVMSASNSNFPGYGHNDFANIPQANKFYSCVLERGEGLSSVYIETGKHNQFIDCEFSSTNMSVSAVQINSNAALSFFTRCRFAGGFTKQPAIINRGYRTFVTDCYFENYTEDEILVSNRTIIGDCGSNRASKLPRVKNIGGDSALNILFSAAPRYMGNSSIPDEPKVSEFFHNDQNQLFFQSKSKLQQFITGKNFEMKFEITTEKVEHLVTVPLTNEGSWIVEILVANGDYNHTRSAIYIVRYRDRGQPAYNLANVQRLVSDVSSGNVISQLDATVNVAGNLSISIMTLLSTSLIVHVKAVCQIEY</sequence>
<dbReference type="InterPro" id="IPR024535">
    <property type="entry name" value="RHGA/B-epi-like_pectate_lyase"/>
</dbReference>
<dbReference type="InterPro" id="IPR012334">
    <property type="entry name" value="Pectin_lyas_fold"/>
</dbReference>
<keyword evidence="3" id="KW-1185">Reference proteome</keyword>
<gene>
    <name evidence="2" type="ORF">BK138_14925</name>
</gene>
<dbReference type="Proteomes" id="UP000187172">
    <property type="component" value="Unassembled WGS sequence"/>
</dbReference>
<evidence type="ECO:0000313" key="2">
    <source>
        <dbReference type="EMBL" id="OMF54465.1"/>
    </source>
</evidence>
<organism evidence="2 3">
    <name type="scientific">Paenibacillus rhizosphaerae</name>
    <dbReference type="NCBI Taxonomy" id="297318"/>
    <lineage>
        <taxon>Bacteria</taxon>
        <taxon>Bacillati</taxon>
        <taxon>Bacillota</taxon>
        <taxon>Bacilli</taxon>
        <taxon>Bacillales</taxon>
        <taxon>Paenibacillaceae</taxon>
        <taxon>Paenibacillus</taxon>
    </lineage>
</organism>
<reference evidence="2 3" key="1">
    <citation type="submission" date="2016-11" db="EMBL/GenBank/DDBJ databases">
        <title>Paenibacillus species isolates.</title>
        <authorList>
            <person name="Beno S.M."/>
        </authorList>
    </citation>
    <scope>NUCLEOTIDE SEQUENCE [LARGE SCALE GENOMIC DNA]</scope>
    <source>
        <strain evidence="2 3">FSL R5-0378</strain>
    </source>
</reference>
<evidence type="ECO:0000259" key="1">
    <source>
        <dbReference type="Pfam" id="PF12708"/>
    </source>
</evidence>
<name>A0A1R1ERM7_9BACL</name>
<dbReference type="EMBL" id="MRTP01000003">
    <property type="protein sequence ID" value="OMF54465.1"/>
    <property type="molecule type" value="Genomic_DNA"/>
</dbReference>
<dbReference type="Gene3D" id="2.160.20.10">
    <property type="entry name" value="Single-stranded right-handed beta-helix, Pectin lyase-like"/>
    <property type="match status" value="1"/>
</dbReference>
<proteinExistence type="predicted"/>
<protein>
    <recommendedName>
        <fullName evidence="1">Rhamnogalacturonase A/B/Epimerase-like pectate lyase domain-containing protein</fullName>
    </recommendedName>
</protein>
<evidence type="ECO:0000313" key="3">
    <source>
        <dbReference type="Proteomes" id="UP000187172"/>
    </source>
</evidence>
<dbReference type="STRING" id="297318.BK138_14925"/>
<dbReference type="AlphaFoldDB" id="A0A1R1ERM7"/>